<accession>A0A7J0ES85</accession>
<evidence type="ECO:0008006" key="12">
    <source>
        <dbReference type="Google" id="ProtNLM"/>
    </source>
</evidence>
<evidence type="ECO:0000256" key="9">
    <source>
        <dbReference type="SAM" id="MobiDB-lite"/>
    </source>
</evidence>
<sequence length="511" mass="55627">MPINSQIIPTAKFLSQQTLFPVHSPVHRLPQVYGKRRKGLAVQASSAAAEAVGGAVAGLERCFSAPPLSDSPSPSPSAAYVPVMKVGDEFGASRAVVTLEKSKAATSKQTVTKPPDLSTGDGGGDIGKIMNFGGGDGGDDDGDDDDYFDDFDDGEEGDEGGWFRRRIVLQELFDHKFVDAVLNEWQRTMMDLPAGLRQAYEMQSMLGQPLLGLFSRALPQGISRAFIGRMIADPAFLYRLLLEQAATIGCSAWWEVKNRKERIKQEWDLALINVLTVTACNAIVVWSLAPCRSYGNTFQFDLQNTLQKLPNNIFEKSYPMREFDLQKRIHSFLYKAAELCMVGSIAGAAQGALSNLSASKKEGRLSVTIPTASTNALGYGAFLGLYANLRYQLLCGVDRAMVNYFDVIGVTLFFSTALRLLNVQLGETSRMAWLGVEVDPLAHSDAVLKAYNRPSQPASQSSSNWFISKNAIVSGLGLLGIKQGQVDSVAEGEAPPPKARRKRIVKRKVTS</sequence>
<protein>
    <recommendedName>
        <fullName evidence="12">Protein RETICULATA-RELATED 1, chloroplastic</fullName>
    </recommendedName>
</protein>
<evidence type="ECO:0000256" key="2">
    <source>
        <dbReference type="ARBA" id="ARBA00010793"/>
    </source>
</evidence>
<keyword evidence="3" id="KW-0150">Chloroplast</keyword>
<dbReference type="OrthoDB" id="513951at2759"/>
<comment type="caution">
    <text evidence="10">The sequence shown here is derived from an EMBL/GenBank/DDBJ whole genome shotgun (WGS) entry which is preliminary data.</text>
</comment>
<feature type="compositionally biased region" description="Gly residues" evidence="9">
    <location>
        <begin position="120"/>
        <end position="136"/>
    </location>
</feature>
<comment type="subcellular location">
    <subcellularLocation>
        <location evidence="1">Plastid</location>
        <location evidence="1">Chloroplast membrane</location>
        <topology evidence="1">Multi-pass membrane protein</topology>
    </subcellularLocation>
</comment>
<dbReference type="PANTHER" id="PTHR31038:SF2">
    <property type="entry name" value="PROTEIN RETICULATA-RELATED 1, CHLOROPLASTIC"/>
    <property type="match status" value="1"/>
</dbReference>
<reference evidence="10 11" key="1">
    <citation type="submission" date="2019-07" db="EMBL/GenBank/DDBJ databases">
        <title>De Novo Assembly of kiwifruit Actinidia rufa.</title>
        <authorList>
            <person name="Sugita-Konishi S."/>
            <person name="Sato K."/>
            <person name="Mori E."/>
            <person name="Abe Y."/>
            <person name="Kisaki G."/>
            <person name="Hamano K."/>
            <person name="Suezawa K."/>
            <person name="Otani M."/>
            <person name="Fukuda T."/>
            <person name="Manabe T."/>
            <person name="Gomi K."/>
            <person name="Tabuchi M."/>
            <person name="Akimitsu K."/>
            <person name="Kataoka I."/>
        </authorList>
    </citation>
    <scope>NUCLEOTIDE SEQUENCE [LARGE SCALE GENOMIC DNA]</scope>
    <source>
        <strain evidence="11">cv. Fuchu</strain>
    </source>
</reference>
<dbReference type="GO" id="GO:0099402">
    <property type="term" value="P:plant organ development"/>
    <property type="evidence" value="ECO:0007669"/>
    <property type="project" value="TreeGrafter"/>
</dbReference>
<evidence type="ECO:0000256" key="4">
    <source>
        <dbReference type="ARBA" id="ARBA00022640"/>
    </source>
</evidence>
<feature type="region of interest" description="Disordered" evidence="9">
    <location>
        <begin position="103"/>
        <end position="155"/>
    </location>
</feature>
<comment type="similarity">
    <text evidence="2">Belongs to the RETICULATA family.</text>
</comment>
<dbReference type="Pfam" id="PF11891">
    <property type="entry name" value="RETICULATA-like"/>
    <property type="match status" value="1"/>
</dbReference>
<feature type="region of interest" description="Disordered" evidence="9">
    <location>
        <begin position="489"/>
        <end position="511"/>
    </location>
</feature>
<dbReference type="EMBL" id="BJWL01000006">
    <property type="protein sequence ID" value="GFY89341.1"/>
    <property type="molecule type" value="Genomic_DNA"/>
</dbReference>
<keyword evidence="5" id="KW-0812">Transmembrane</keyword>
<dbReference type="Proteomes" id="UP000585474">
    <property type="component" value="Unassembled WGS sequence"/>
</dbReference>
<keyword evidence="6" id="KW-0809">Transit peptide</keyword>
<evidence type="ECO:0000256" key="7">
    <source>
        <dbReference type="ARBA" id="ARBA00022989"/>
    </source>
</evidence>
<evidence type="ECO:0000256" key="5">
    <source>
        <dbReference type="ARBA" id="ARBA00022692"/>
    </source>
</evidence>
<dbReference type="InterPro" id="IPR021825">
    <property type="entry name" value="RETICULATA-related"/>
</dbReference>
<dbReference type="GO" id="GO:0009706">
    <property type="term" value="C:chloroplast inner membrane"/>
    <property type="evidence" value="ECO:0007669"/>
    <property type="project" value="TreeGrafter"/>
</dbReference>
<evidence type="ECO:0000313" key="10">
    <source>
        <dbReference type="EMBL" id="GFY89341.1"/>
    </source>
</evidence>
<name>A0A7J0ES85_9ERIC</name>
<organism evidence="10 11">
    <name type="scientific">Actinidia rufa</name>
    <dbReference type="NCBI Taxonomy" id="165716"/>
    <lineage>
        <taxon>Eukaryota</taxon>
        <taxon>Viridiplantae</taxon>
        <taxon>Streptophyta</taxon>
        <taxon>Embryophyta</taxon>
        <taxon>Tracheophyta</taxon>
        <taxon>Spermatophyta</taxon>
        <taxon>Magnoliopsida</taxon>
        <taxon>eudicotyledons</taxon>
        <taxon>Gunneridae</taxon>
        <taxon>Pentapetalae</taxon>
        <taxon>asterids</taxon>
        <taxon>Ericales</taxon>
        <taxon>Actinidiaceae</taxon>
        <taxon>Actinidia</taxon>
    </lineage>
</organism>
<keyword evidence="7" id="KW-1133">Transmembrane helix</keyword>
<gene>
    <name evidence="10" type="ORF">Acr_06g0012810</name>
</gene>
<keyword evidence="11" id="KW-1185">Reference proteome</keyword>
<dbReference type="AlphaFoldDB" id="A0A7J0ES85"/>
<evidence type="ECO:0000256" key="3">
    <source>
        <dbReference type="ARBA" id="ARBA00022528"/>
    </source>
</evidence>
<evidence type="ECO:0000256" key="8">
    <source>
        <dbReference type="ARBA" id="ARBA00023136"/>
    </source>
</evidence>
<evidence type="ECO:0000313" key="11">
    <source>
        <dbReference type="Proteomes" id="UP000585474"/>
    </source>
</evidence>
<keyword evidence="4" id="KW-0934">Plastid</keyword>
<keyword evidence="8" id="KW-0472">Membrane</keyword>
<dbReference type="PANTHER" id="PTHR31038">
    <property type="entry name" value="EXPRESSED PROTEIN-RELATED"/>
    <property type="match status" value="1"/>
</dbReference>
<proteinExistence type="inferred from homology"/>
<feature type="compositionally biased region" description="Acidic residues" evidence="9">
    <location>
        <begin position="137"/>
        <end position="155"/>
    </location>
</feature>
<evidence type="ECO:0000256" key="6">
    <source>
        <dbReference type="ARBA" id="ARBA00022946"/>
    </source>
</evidence>
<feature type="compositionally biased region" description="Basic residues" evidence="9">
    <location>
        <begin position="498"/>
        <end position="511"/>
    </location>
</feature>
<evidence type="ECO:0000256" key="1">
    <source>
        <dbReference type="ARBA" id="ARBA00004508"/>
    </source>
</evidence>